<comment type="subcellular location">
    <subcellularLocation>
        <location evidence="1">Membrane</location>
        <topology evidence="1">Multi-pass membrane protein</topology>
    </subcellularLocation>
</comment>
<feature type="transmembrane region" description="Helical" evidence="7">
    <location>
        <begin position="179"/>
        <end position="202"/>
    </location>
</feature>
<protein>
    <recommendedName>
        <fullName evidence="6">Transporter</fullName>
    </recommendedName>
</protein>
<evidence type="ECO:0000256" key="4">
    <source>
        <dbReference type="ARBA" id="ARBA00022989"/>
    </source>
</evidence>
<dbReference type="GO" id="GO:0015293">
    <property type="term" value="F:symporter activity"/>
    <property type="evidence" value="ECO:0007669"/>
    <property type="project" value="UniProtKB-KW"/>
</dbReference>
<dbReference type="NCBIfam" id="NF037979">
    <property type="entry name" value="Na_transp"/>
    <property type="match status" value="1"/>
</dbReference>
<keyword evidence="6" id="KW-0769">Symport</keyword>
<evidence type="ECO:0000256" key="3">
    <source>
        <dbReference type="ARBA" id="ARBA00022692"/>
    </source>
</evidence>
<evidence type="ECO:0000256" key="1">
    <source>
        <dbReference type="ARBA" id="ARBA00004141"/>
    </source>
</evidence>
<comment type="caution">
    <text evidence="8">The sequence shown here is derived from an EMBL/GenBank/DDBJ whole genome shotgun (WGS) entry which is preliminary data.</text>
</comment>
<feature type="transmembrane region" description="Helical" evidence="7">
    <location>
        <begin position="222"/>
        <end position="246"/>
    </location>
</feature>
<dbReference type="EMBL" id="MLCN01000014">
    <property type="protein sequence ID" value="ONG41036.1"/>
    <property type="molecule type" value="Genomic_DNA"/>
</dbReference>
<dbReference type="InterPro" id="IPR037272">
    <property type="entry name" value="SNS_sf"/>
</dbReference>
<feature type="transmembrane region" description="Helical" evidence="7">
    <location>
        <begin position="43"/>
        <end position="66"/>
    </location>
</feature>
<evidence type="ECO:0000313" key="8">
    <source>
        <dbReference type="EMBL" id="ONG41036.1"/>
    </source>
</evidence>
<gene>
    <name evidence="8" type="ORF">BKE30_06315</name>
</gene>
<reference evidence="8 9" key="1">
    <citation type="submission" date="2016-10" db="EMBL/GenBank/DDBJ databases">
        <title>Draft Genome sequence of Alkanindiges sp. strain H1.</title>
        <authorList>
            <person name="Subhash Y."/>
            <person name="Lee S."/>
        </authorList>
    </citation>
    <scope>NUCLEOTIDE SEQUENCE [LARGE SCALE GENOMIC DNA]</scope>
    <source>
        <strain evidence="8 9">H1</strain>
    </source>
</reference>
<dbReference type="Proteomes" id="UP000192132">
    <property type="component" value="Unassembled WGS sequence"/>
</dbReference>
<keyword evidence="3 6" id="KW-0812">Transmembrane</keyword>
<feature type="transmembrane region" description="Helical" evidence="7">
    <location>
        <begin position="463"/>
        <end position="486"/>
    </location>
</feature>
<feature type="transmembrane region" description="Helical" evidence="7">
    <location>
        <begin position="12"/>
        <end position="31"/>
    </location>
</feature>
<evidence type="ECO:0000256" key="6">
    <source>
        <dbReference type="RuleBase" id="RU003732"/>
    </source>
</evidence>
<accession>A0A1S8CVC7</accession>
<keyword evidence="2 6" id="KW-0813">Transport</keyword>
<keyword evidence="4 7" id="KW-1133">Transmembrane helix</keyword>
<feature type="transmembrane region" description="Helical" evidence="7">
    <location>
        <begin position="87"/>
        <end position="115"/>
    </location>
</feature>
<keyword evidence="9" id="KW-1185">Reference proteome</keyword>
<evidence type="ECO:0000313" key="9">
    <source>
        <dbReference type="Proteomes" id="UP000192132"/>
    </source>
</evidence>
<organism evidence="8 9">
    <name type="scientific">Alkanindiges hydrocarboniclasticus</name>
    <dbReference type="NCBI Taxonomy" id="1907941"/>
    <lineage>
        <taxon>Bacteria</taxon>
        <taxon>Pseudomonadati</taxon>
        <taxon>Pseudomonadota</taxon>
        <taxon>Gammaproteobacteria</taxon>
        <taxon>Moraxellales</taxon>
        <taxon>Moraxellaceae</taxon>
        <taxon>Alkanindiges</taxon>
    </lineage>
</organism>
<evidence type="ECO:0000256" key="5">
    <source>
        <dbReference type="ARBA" id="ARBA00023136"/>
    </source>
</evidence>
<dbReference type="STRING" id="1907941.BKE30_06315"/>
<keyword evidence="5 7" id="KW-0472">Membrane</keyword>
<dbReference type="PRINTS" id="PR00176">
    <property type="entry name" value="NANEUSMPORT"/>
</dbReference>
<dbReference type="GO" id="GO:0016020">
    <property type="term" value="C:membrane"/>
    <property type="evidence" value="ECO:0007669"/>
    <property type="project" value="UniProtKB-SubCell"/>
</dbReference>
<dbReference type="PROSITE" id="PS00610">
    <property type="entry name" value="NA_NEUROTRAN_SYMP_1"/>
    <property type="match status" value="1"/>
</dbReference>
<dbReference type="PANTHER" id="PTHR42948:SF1">
    <property type="entry name" value="TRANSPORTER"/>
    <property type="match status" value="1"/>
</dbReference>
<dbReference type="CDD" id="cd10334">
    <property type="entry name" value="SLC6sbd_u1"/>
    <property type="match status" value="1"/>
</dbReference>
<sequence>MSQVRENWSARSGFIFAAVGSAVGLGNIWRFPYVAYENGGGAFLLPYLIALLTAGLPLLFLDYIVGHRYRRSPPLAYQQITPKAETLGWWQVMVCLFIGMYYASVLAWAASYVYFSFGQKWQGNPEQFFMQDYLQSNGGSSLSFEIIPHLFFPILGMWVLVLLILYLGVKRGVELSNKIFIPLLIVLFMILVVQAVRLPGAVQGLNAFFTPNWQAMTDYKVWLAAYGHIFFSLSVGFGIMVTYASYLGKKSNLTGAGLVVGLANSSFEILAGIGVFSALGFMAHAQGVPVKEVVSGGIGLAFIAFPQLISSLGSSGDWFGFLFFSCLVVAGVTSLVSVMQVPISAFQDKTGCSRQKAVLGIGGGTALLSILLFSTANAITLVDIIDHFINNIGIVLGALLSITLVTWLMRSKLDDYTRHSNQISSIKLGKVWQLLLTIVTPLSLLITLGLTLNGLLGSGYGNYPGWLVMIFGWGSVLCCLIGAFLLKHLLPVQKPVQPAQDEPQIQTGEQP</sequence>
<feature type="transmembrane region" description="Helical" evidence="7">
    <location>
        <begin position="358"/>
        <end position="382"/>
    </location>
</feature>
<feature type="transmembrane region" description="Helical" evidence="7">
    <location>
        <begin position="431"/>
        <end position="451"/>
    </location>
</feature>
<feature type="transmembrane region" description="Helical" evidence="7">
    <location>
        <begin position="318"/>
        <end position="338"/>
    </location>
</feature>
<feature type="transmembrane region" description="Helical" evidence="7">
    <location>
        <begin position="146"/>
        <end position="167"/>
    </location>
</feature>
<proteinExistence type="inferred from homology"/>
<dbReference type="PROSITE" id="PS50267">
    <property type="entry name" value="NA_NEUROTRAN_SYMP_3"/>
    <property type="match status" value="1"/>
</dbReference>
<comment type="similarity">
    <text evidence="6">Belongs to the sodium:neurotransmitter symporter (SNF) (TC 2.A.22) family.</text>
</comment>
<feature type="transmembrane region" description="Helical" evidence="7">
    <location>
        <begin position="258"/>
        <end position="283"/>
    </location>
</feature>
<evidence type="ECO:0000256" key="7">
    <source>
        <dbReference type="SAM" id="Phobius"/>
    </source>
</evidence>
<dbReference type="Pfam" id="PF00209">
    <property type="entry name" value="SNF"/>
    <property type="match status" value="2"/>
</dbReference>
<dbReference type="OrthoDB" id="9762833at2"/>
<dbReference type="PANTHER" id="PTHR42948">
    <property type="entry name" value="TRANSPORTER"/>
    <property type="match status" value="1"/>
</dbReference>
<dbReference type="AlphaFoldDB" id="A0A1S8CVC7"/>
<dbReference type="SUPFAM" id="SSF161070">
    <property type="entry name" value="SNF-like"/>
    <property type="match status" value="1"/>
</dbReference>
<dbReference type="InterPro" id="IPR000175">
    <property type="entry name" value="Na/ntran_symport"/>
</dbReference>
<feature type="transmembrane region" description="Helical" evidence="7">
    <location>
        <begin position="388"/>
        <end position="410"/>
    </location>
</feature>
<name>A0A1S8CVC7_9GAMM</name>
<evidence type="ECO:0000256" key="2">
    <source>
        <dbReference type="ARBA" id="ARBA00022448"/>
    </source>
</evidence>